<evidence type="ECO:0000256" key="7">
    <source>
        <dbReference type="ARBA" id="ARBA00022694"/>
    </source>
</evidence>
<dbReference type="HAMAP" id="MF_02089">
    <property type="entry name" value="QueH"/>
    <property type="match status" value="1"/>
</dbReference>
<comment type="catalytic activity">
    <reaction evidence="16 17">
        <text>epoxyqueuosine(34) in tRNA + AH2 = queuosine(34) in tRNA + A + H2O</text>
        <dbReference type="Rhea" id="RHEA:32159"/>
        <dbReference type="Rhea" id="RHEA-COMP:18571"/>
        <dbReference type="Rhea" id="RHEA-COMP:18582"/>
        <dbReference type="ChEBI" id="CHEBI:13193"/>
        <dbReference type="ChEBI" id="CHEBI:15377"/>
        <dbReference type="ChEBI" id="CHEBI:17499"/>
        <dbReference type="ChEBI" id="CHEBI:194431"/>
        <dbReference type="ChEBI" id="CHEBI:194443"/>
        <dbReference type="EC" id="1.17.99.6"/>
    </reaction>
</comment>
<keyword evidence="8 17" id="KW-0479">Metal-binding</keyword>
<evidence type="ECO:0000256" key="11">
    <source>
        <dbReference type="ARBA" id="ARBA00023004"/>
    </source>
</evidence>
<keyword evidence="14 17" id="KW-0676">Redox-active center</keyword>
<evidence type="ECO:0000256" key="9">
    <source>
        <dbReference type="ARBA" id="ARBA00022785"/>
    </source>
</evidence>
<dbReference type="EMBL" id="FMJC01000001">
    <property type="protein sequence ID" value="SCM70936.1"/>
    <property type="molecule type" value="Genomic_DNA"/>
</dbReference>
<accession>A0A212L0A5</accession>
<evidence type="ECO:0000256" key="13">
    <source>
        <dbReference type="ARBA" id="ARBA00023157"/>
    </source>
</evidence>
<evidence type="ECO:0000256" key="16">
    <source>
        <dbReference type="ARBA" id="ARBA00047415"/>
    </source>
</evidence>
<feature type="disulfide bond" description="Redox-active" evidence="17">
    <location>
        <begin position="210"/>
        <end position="212"/>
    </location>
</feature>
<keyword evidence="6 17" id="KW-0004">4Fe-4S</keyword>
<dbReference type="PANTHER" id="PTHR36701:SF1">
    <property type="entry name" value="EPOXYQUEUOSINE REDUCTASE QUEH"/>
    <property type="match status" value="1"/>
</dbReference>
<comment type="pathway">
    <text evidence="2 17">tRNA modification; tRNA-queuosine biosynthesis.</text>
</comment>
<evidence type="ECO:0000256" key="3">
    <source>
        <dbReference type="ARBA" id="ARBA00008207"/>
    </source>
</evidence>
<feature type="binding site" evidence="17">
    <location>
        <position position="50"/>
    </location>
    <ligand>
        <name>[4Fe-4S] cluster</name>
        <dbReference type="ChEBI" id="CHEBI:49883"/>
    </ligand>
</feature>
<feature type="binding site" evidence="17">
    <location>
        <position position="128"/>
    </location>
    <ligand>
        <name>[4Fe-4S] cluster</name>
        <dbReference type="ChEBI" id="CHEBI:49883"/>
    </ligand>
</feature>
<keyword evidence="12 17" id="KW-0411">Iron-sulfur</keyword>
<dbReference type="PANTHER" id="PTHR36701">
    <property type="entry name" value="EPOXYQUEUOSINE REDUCTASE QUEH"/>
    <property type="match status" value="1"/>
</dbReference>
<sequence length="231" mass="25443">MDRQGSPSGKPCFPEGAAAISTKPVPTDSSGPQPSPAAASHARSLLLHVCCGPCAVMPITRLLDEGFAVTAWYMNPNIHPLSEYLRRRDAAGQCAERMGIPILYDDASWNITAWLRAVAGRDAAPQRCAYCCSSRIEAAFAAARQLGFAFVSTSLLYSRYQPHEVIKQAGERLSSPDGAGPGFVYRDFREDWQEGIDRSKALELYRQPYCGCIYSEAERYEKKLSRLISAR</sequence>
<gene>
    <name evidence="17" type="primary">queH</name>
    <name evidence="19" type="ORF">KL86DES1_10730</name>
</gene>
<dbReference type="GO" id="GO:0008616">
    <property type="term" value="P:tRNA queuosine(34) biosynthetic process"/>
    <property type="evidence" value="ECO:0007669"/>
    <property type="project" value="UniProtKB-UniRule"/>
</dbReference>
<keyword evidence="13 17" id="KW-1015">Disulfide bond</keyword>
<proteinExistence type="inferred from homology"/>
<keyword evidence="9 17" id="KW-0671">Queuosine biosynthesis</keyword>
<dbReference type="GO" id="GO:0051539">
    <property type="term" value="F:4 iron, 4 sulfur cluster binding"/>
    <property type="evidence" value="ECO:0007669"/>
    <property type="project" value="UniProtKB-UniRule"/>
</dbReference>
<evidence type="ECO:0000256" key="14">
    <source>
        <dbReference type="ARBA" id="ARBA00023284"/>
    </source>
</evidence>
<keyword evidence="10 17" id="KW-0560">Oxidoreductase</keyword>
<evidence type="ECO:0000256" key="2">
    <source>
        <dbReference type="ARBA" id="ARBA00004691"/>
    </source>
</evidence>
<dbReference type="InterPro" id="IPR003828">
    <property type="entry name" value="QueH"/>
</dbReference>
<comment type="similarity">
    <text evidence="3 17">Belongs to the QueH family.</text>
</comment>
<evidence type="ECO:0000256" key="1">
    <source>
        <dbReference type="ARBA" id="ARBA00002268"/>
    </source>
</evidence>
<organism evidence="19">
    <name type="scientific">uncultured Desulfovibrio sp</name>
    <dbReference type="NCBI Taxonomy" id="167968"/>
    <lineage>
        <taxon>Bacteria</taxon>
        <taxon>Pseudomonadati</taxon>
        <taxon>Thermodesulfobacteriota</taxon>
        <taxon>Desulfovibrionia</taxon>
        <taxon>Desulfovibrionales</taxon>
        <taxon>Desulfovibrionaceae</taxon>
        <taxon>Desulfovibrio</taxon>
        <taxon>environmental samples</taxon>
    </lineage>
</organism>
<comment type="function">
    <text evidence="1 17">Catalyzes the conversion of epoxyqueuosine (oQ) to queuosine (Q), which is a hypermodified base found in the wobble positions of tRNA(Asp), tRNA(Asn), tRNA(His) and tRNA(Tyr).</text>
</comment>
<name>A0A212L0A5_9BACT</name>
<evidence type="ECO:0000256" key="17">
    <source>
        <dbReference type="HAMAP-Rule" id="MF_02089"/>
    </source>
</evidence>
<dbReference type="Pfam" id="PF02677">
    <property type="entry name" value="QueH"/>
    <property type="match status" value="1"/>
</dbReference>
<evidence type="ECO:0000313" key="19">
    <source>
        <dbReference type="EMBL" id="SCM70936.1"/>
    </source>
</evidence>
<evidence type="ECO:0000256" key="18">
    <source>
        <dbReference type="SAM" id="MobiDB-lite"/>
    </source>
</evidence>
<dbReference type="GO" id="GO:0046872">
    <property type="term" value="F:metal ion binding"/>
    <property type="evidence" value="ECO:0007669"/>
    <property type="project" value="UniProtKB-KW"/>
</dbReference>
<dbReference type="UniPathway" id="UPA00392"/>
<feature type="binding site" evidence="17">
    <location>
        <position position="131"/>
    </location>
    <ligand>
        <name>[4Fe-4S] cluster</name>
        <dbReference type="ChEBI" id="CHEBI:49883"/>
    </ligand>
</feature>
<evidence type="ECO:0000256" key="4">
    <source>
        <dbReference type="ARBA" id="ARBA00012622"/>
    </source>
</evidence>
<feature type="binding site" evidence="17">
    <location>
        <position position="51"/>
    </location>
    <ligand>
        <name>[4Fe-4S] cluster</name>
        <dbReference type="ChEBI" id="CHEBI:49883"/>
    </ligand>
</feature>
<evidence type="ECO:0000256" key="8">
    <source>
        <dbReference type="ARBA" id="ARBA00022723"/>
    </source>
</evidence>
<evidence type="ECO:0000256" key="5">
    <source>
        <dbReference type="ARBA" id="ARBA00016895"/>
    </source>
</evidence>
<keyword evidence="11 17" id="KW-0408">Iron</keyword>
<keyword evidence="7 17" id="KW-0819">tRNA processing</keyword>
<evidence type="ECO:0000256" key="12">
    <source>
        <dbReference type="ARBA" id="ARBA00023014"/>
    </source>
</evidence>
<reference evidence="19" key="1">
    <citation type="submission" date="2016-08" db="EMBL/GenBank/DDBJ databases">
        <authorList>
            <person name="Seilhamer J.J."/>
        </authorList>
    </citation>
    <scope>NUCLEOTIDE SEQUENCE</scope>
    <source>
        <strain evidence="19">86-1</strain>
    </source>
</reference>
<dbReference type="GO" id="GO:0052693">
    <property type="term" value="F:epoxyqueuosine reductase activity"/>
    <property type="evidence" value="ECO:0007669"/>
    <property type="project" value="UniProtKB-UniRule"/>
</dbReference>
<dbReference type="AlphaFoldDB" id="A0A212L0A5"/>
<evidence type="ECO:0000256" key="6">
    <source>
        <dbReference type="ARBA" id="ARBA00022485"/>
    </source>
</evidence>
<feature type="region of interest" description="Disordered" evidence="18">
    <location>
        <begin position="1"/>
        <end position="37"/>
    </location>
</feature>
<evidence type="ECO:0000256" key="10">
    <source>
        <dbReference type="ARBA" id="ARBA00023002"/>
    </source>
</evidence>
<evidence type="ECO:0000256" key="15">
    <source>
        <dbReference type="ARBA" id="ARBA00031446"/>
    </source>
</evidence>
<protein>
    <recommendedName>
        <fullName evidence="5 17">Epoxyqueuosine reductase QueH</fullName>
        <ecNumber evidence="4 17">1.17.99.6</ecNumber>
    </recommendedName>
    <alternativeName>
        <fullName evidence="15 17">Queuosine biosynthesis protein QueH</fullName>
    </alternativeName>
</protein>
<dbReference type="EC" id="1.17.99.6" evidence="4 17"/>